<feature type="transmembrane region" description="Helical" evidence="1">
    <location>
        <begin position="12"/>
        <end position="31"/>
    </location>
</feature>
<sequence length="342" mass="37966">MELKDIWQNHKSKIIVGAIIILALYFVYNFITNAALYGIRGEFANSYPAQDGFDSGLNYGAALGLGVQEESAVSKIARTILPPEPQTPASTDTIDPNDRKIVKNGSLSLVVNKIDEAVMAISDFANNAGGFVQNVSVREVNDNVKSGTITVKVPADQLETVFDQAKSIAVKVAREDINTQDVTEQYIDLDAQVRNLKREEESYLKILEQAKTIEEILNVSQRLSYVRGQIERIEGQLNYLSRQIEMSTLTISLTSEADVQIFGVVWSPLAEIKRAIRNMFSSLVSYANALIALVFALPVLILWLITWGIGLWIVVKIFLALKKKFYKSKTSTKVPPRTPPAI</sequence>
<evidence type="ECO:0000259" key="2">
    <source>
        <dbReference type="Pfam" id="PF14257"/>
    </source>
</evidence>
<protein>
    <recommendedName>
        <fullName evidence="2">DUF4349 domain-containing protein</fullName>
    </recommendedName>
</protein>
<proteinExistence type="predicted"/>
<keyword evidence="1" id="KW-0472">Membrane</keyword>
<feature type="domain" description="DUF4349" evidence="2">
    <location>
        <begin position="99"/>
        <end position="309"/>
    </location>
</feature>
<dbReference type="Proteomes" id="UP000230935">
    <property type="component" value="Unassembled WGS sequence"/>
</dbReference>
<evidence type="ECO:0000313" key="3">
    <source>
        <dbReference type="EMBL" id="PIS05360.1"/>
    </source>
</evidence>
<dbReference type="EMBL" id="PEZZ01000008">
    <property type="protein sequence ID" value="PIS05360.1"/>
    <property type="molecule type" value="Genomic_DNA"/>
</dbReference>
<gene>
    <name evidence="3" type="ORF">COT81_01565</name>
</gene>
<evidence type="ECO:0000256" key="1">
    <source>
        <dbReference type="SAM" id="Phobius"/>
    </source>
</evidence>
<accession>A0A2H0W3Y1</accession>
<feature type="transmembrane region" description="Helical" evidence="1">
    <location>
        <begin position="286"/>
        <end position="319"/>
    </location>
</feature>
<evidence type="ECO:0000313" key="4">
    <source>
        <dbReference type="Proteomes" id="UP000230935"/>
    </source>
</evidence>
<keyword evidence="1" id="KW-0812">Transmembrane</keyword>
<dbReference type="InterPro" id="IPR025645">
    <property type="entry name" value="DUF4349"/>
</dbReference>
<reference evidence="4" key="1">
    <citation type="submission" date="2017-09" db="EMBL/GenBank/DDBJ databases">
        <title>Depth-based differentiation of microbial function through sediment-hosted aquifers and enrichment of novel symbionts in the deep terrestrial subsurface.</title>
        <authorList>
            <person name="Probst A.J."/>
            <person name="Ladd B."/>
            <person name="Jarett J.K."/>
            <person name="Geller-Mcgrath D.E."/>
            <person name="Sieber C.M.K."/>
            <person name="Emerson J.B."/>
            <person name="Anantharaman K."/>
            <person name="Thomas B.C."/>
            <person name="Malmstrom R."/>
            <person name="Stieglmeier M."/>
            <person name="Klingl A."/>
            <person name="Woyke T."/>
            <person name="Ryan C.M."/>
            <person name="Banfield J.F."/>
        </authorList>
    </citation>
    <scope>NUCLEOTIDE SEQUENCE [LARGE SCALE GENOMIC DNA]</scope>
</reference>
<dbReference type="AlphaFoldDB" id="A0A2H0W3Y1"/>
<organism evidence="3 4">
    <name type="scientific">Candidatus Buchananbacteria bacterium CG10_big_fil_rev_8_21_14_0_10_42_9</name>
    <dbReference type="NCBI Taxonomy" id="1974526"/>
    <lineage>
        <taxon>Bacteria</taxon>
        <taxon>Candidatus Buchananiibacteriota</taxon>
    </lineage>
</organism>
<dbReference type="Pfam" id="PF14257">
    <property type="entry name" value="DUF4349"/>
    <property type="match status" value="1"/>
</dbReference>
<name>A0A2H0W3Y1_9BACT</name>
<keyword evidence="1" id="KW-1133">Transmembrane helix</keyword>
<comment type="caution">
    <text evidence="3">The sequence shown here is derived from an EMBL/GenBank/DDBJ whole genome shotgun (WGS) entry which is preliminary data.</text>
</comment>